<evidence type="ECO:0000256" key="6">
    <source>
        <dbReference type="SAM" id="Phobius"/>
    </source>
</evidence>
<dbReference type="Proteomes" id="UP000326687">
    <property type="component" value="Unassembled WGS sequence"/>
</dbReference>
<feature type="transmembrane region" description="Helical" evidence="6">
    <location>
        <begin position="88"/>
        <end position="105"/>
    </location>
</feature>
<protein>
    <submittedName>
        <fullName evidence="8">Type II secretion system F family protein</fullName>
    </submittedName>
</protein>
<evidence type="ECO:0000256" key="1">
    <source>
        <dbReference type="ARBA" id="ARBA00004651"/>
    </source>
</evidence>
<feature type="transmembrane region" description="Helical" evidence="6">
    <location>
        <begin position="264"/>
        <end position="284"/>
    </location>
</feature>
<dbReference type="InterPro" id="IPR018076">
    <property type="entry name" value="T2SS_GspF_dom"/>
</dbReference>
<comment type="caution">
    <text evidence="8">The sequence shown here is derived from an EMBL/GenBank/DDBJ whole genome shotgun (WGS) entry which is preliminary data.</text>
</comment>
<comment type="subcellular location">
    <subcellularLocation>
        <location evidence="1">Cell membrane</location>
        <topology evidence="1">Multi-pass membrane protein</topology>
    </subcellularLocation>
</comment>
<feature type="transmembrane region" description="Helical" evidence="6">
    <location>
        <begin position="12"/>
        <end position="31"/>
    </location>
</feature>
<evidence type="ECO:0000256" key="5">
    <source>
        <dbReference type="ARBA" id="ARBA00023136"/>
    </source>
</evidence>
<keyword evidence="3 6" id="KW-0812">Transmembrane</keyword>
<evidence type="ECO:0000259" key="7">
    <source>
        <dbReference type="Pfam" id="PF00482"/>
    </source>
</evidence>
<dbReference type="GO" id="GO:0005886">
    <property type="term" value="C:plasma membrane"/>
    <property type="evidence" value="ECO:0007669"/>
    <property type="project" value="UniProtKB-SubCell"/>
</dbReference>
<keyword evidence="2" id="KW-1003">Cell membrane</keyword>
<evidence type="ECO:0000256" key="3">
    <source>
        <dbReference type="ARBA" id="ARBA00022692"/>
    </source>
</evidence>
<proteinExistence type="predicted"/>
<dbReference type="AlphaFoldDB" id="A0A5N3SCN2"/>
<evidence type="ECO:0000313" key="9">
    <source>
        <dbReference type="Proteomes" id="UP000326687"/>
    </source>
</evidence>
<dbReference type="Pfam" id="PF00482">
    <property type="entry name" value="T2SSF"/>
    <property type="match status" value="1"/>
</dbReference>
<gene>
    <name evidence="8" type="ORF">F2Z80_09705</name>
</gene>
<sequence length="290" mass="32147">MSIKESVISLDIAIITLSTIWLLFLLKSILLKKKRSSMLTRDTAESQTIAKAIQGILSQLSFSGKDDAAQLFSAAGFYNFKYANLFQPTKYVMLLVGGGAIWSYLSESNELMTQVACLSLWVITILLLPDLYLKRKKDKLQASLSSQLPYLLDLMGVCVQTGMTIEASLSYLSEELEGFDKDLAHIVSQTNHRAKVVGLDIALDELQLKVPTTEMRSFCVTLKQSIQYGTSIYSVLTTLASDIREVNMLSLEEKIGKLAAKMSIPLITFIMIPIVILIAAPGVMRMMENV</sequence>
<dbReference type="EMBL" id="VXDD01000001">
    <property type="protein sequence ID" value="KAB0304197.1"/>
    <property type="molecule type" value="Genomic_DNA"/>
</dbReference>
<evidence type="ECO:0000313" key="8">
    <source>
        <dbReference type="EMBL" id="KAB0304197.1"/>
    </source>
</evidence>
<dbReference type="RefSeq" id="WP_150895396.1">
    <property type="nucleotide sequence ID" value="NZ_VXDD01000001.1"/>
</dbReference>
<reference evidence="8 9" key="1">
    <citation type="submission" date="2019-09" db="EMBL/GenBank/DDBJ databases">
        <title>Vibrio Fortis S7-72.</title>
        <authorList>
            <person name="Das S.K."/>
        </authorList>
    </citation>
    <scope>NUCLEOTIDE SEQUENCE [LARGE SCALE GENOMIC DNA]</scope>
    <source>
        <strain evidence="8 9">S7-72</strain>
    </source>
</reference>
<keyword evidence="4 6" id="KW-1133">Transmembrane helix</keyword>
<name>A0A5N3SCN2_9VIBR</name>
<accession>A0A5N3SCN2</accession>
<dbReference type="PANTHER" id="PTHR35007">
    <property type="entry name" value="INTEGRAL MEMBRANE PROTEIN-RELATED"/>
    <property type="match status" value="1"/>
</dbReference>
<evidence type="ECO:0000256" key="4">
    <source>
        <dbReference type="ARBA" id="ARBA00022989"/>
    </source>
</evidence>
<feature type="domain" description="Type II secretion system protein GspF" evidence="7">
    <location>
        <begin position="152"/>
        <end position="278"/>
    </location>
</feature>
<feature type="transmembrane region" description="Helical" evidence="6">
    <location>
        <begin position="111"/>
        <end position="133"/>
    </location>
</feature>
<dbReference type="PANTHER" id="PTHR35007:SF2">
    <property type="entry name" value="PILUS ASSEMBLE PROTEIN"/>
    <property type="match status" value="1"/>
</dbReference>
<keyword evidence="5 6" id="KW-0472">Membrane</keyword>
<evidence type="ECO:0000256" key="2">
    <source>
        <dbReference type="ARBA" id="ARBA00022475"/>
    </source>
</evidence>
<organism evidence="8 9">
    <name type="scientific">Vibrio fortis</name>
    <dbReference type="NCBI Taxonomy" id="212667"/>
    <lineage>
        <taxon>Bacteria</taxon>
        <taxon>Pseudomonadati</taxon>
        <taxon>Pseudomonadota</taxon>
        <taxon>Gammaproteobacteria</taxon>
        <taxon>Vibrionales</taxon>
        <taxon>Vibrionaceae</taxon>
        <taxon>Vibrio</taxon>
    </lineage>
</organism>